<dbReference type="AlphaFoldDB" id="A0A437QLT6"/>
<dbReference type="EMBL" id="SACS01000015">
    <property type="protein sequence ID" value="RVU35486.1"/>
    <property type="molecule type" value="Genomic_DNA"/>
</dbReference>
<dbReference type="OrthoDB" id="1551235at2"/>
<evidence type="ECO:0000313" key="2">
    <source>
        <dbReference type="Proteomes" id="UP000283077"/>
    </source>
</evidence>
<dbReference type="Proteomes" id="UP000283077">
    <property type="component" value="Unassembled WGS sequence"/>
</dbReference>
<sequence length="150" mass="16868">MHKKEGKFLSTNTVNSKESIQLGLVKTINVGVRDGHGGESKYWPLCDDRYFPSKGSKRYLDFNAWWEEVVFLTPNASLTRQDLVLQMANKDGGAHVDAKVEEKYDRFRNSWVAGSSLVGIKSGTVRGYDNIPTYPAIRQIAFELLASLQP</sequence>
<accession>A0A437QLT6</accession>
<comment type="caution">
    <text evidence="1">The sequence shown here is derived from an EMBL/GenBank/DDBJ whole genome shotgun (WGS) entry which is preliminary data.</text>
</comment>
<dbReference type="RefSeq" id="WP_127699960.1">
    <property type="nucleotide sequence ID" value="NZ_SACS01000015.1"/>
</dbReference>
<reference evidence="1 2" key="1">
    <citation type="submission" date="2019-01" db="EMBL/GenBank/DDBJ databases">
        <authorList>
            <person name="Chen W.-M."/>
        </authorList>
    </citation>
    <scope>NUCLEOTIDE SEQUENCE [LARGE SCALE GENOMIC DNA]</scope>
    <source>
        <strain evidence="1 2">KYPC3</strain>
    </source>
</reference>
<gene>
    <name evidence="1" type="ORF">EOE67_14035</name>
</gene>
<keyword evidence="2" id="KW-1185">Reference proteome</keyword>
<evidence type="ECO:0000313" key="1">
    <source>
        <dbReference type="EMBL" id="RVU35486.1"/>
    </source>
</evidence>
<organism evidence="1 2">
    <name type="scientific">Rheinheimera riviphila</name>
    <dbReference type="NCBI Taxonomy" id="1834037"/>
    <lineage>
        <taxon>Bacteria</taxon>
        <taxon>Pseudomonadati</taxon>
        <taxon>Pseudomonadota</taxon>
        <taxon>Gammaproteobacteria</taxon>
        <taxon>Chromatiales</taxon>
        <taxon>Chromatiaceae</taxon>
        <taxon>Rheinheimera</taxon>
    </lineage>
</organism>
<proteinExistence type="predicted"/>
<protein>
    <submittedName>
        <fullName evidence="1">Uncharacterized protein</fullName>
    </submittedName>
</protein>
<name>A0A437QLT6_9GAMM</name>